<keyword evidence="9" id="KW-1185">Reference proteome</keyword>
<feature type="domain" description="FlgD/Vpr Ig-like" evidence="6">
    <location>
        <begin position="108"/>
        <end position="176"/>
    </location>
</feature>
<dbReference type="Pfam" id="PF13860">
    <property type="entry name" value="FlgD_ig"/>
    <property type="match status" value="1"/>
</dbReference>
<feature type="domain" description="FlgD Tudor-like" evidence="7">
    <location>
        <begin position="84"/>
        <end position="219"/>
    </location>
</feature>
<proteinExistence type="inferred from homology"/>
<keyword evidence="8" id="KW-0969">Cilium</keyword>
<dbReference type="Gene3D" id="2.60.40.4070">
    <property type="match status" value="1"/>
</dbReference>
<keyword evidence="8" id="KW-0282">Flagellum</keyword>
<evidence type="ECO:0000313" key="8">
    <source>
        <dbReference type="EMBL" id="BBA32603.1"/>
    </source>
</evidence>
<dbReference type="Pfam" id="PF13861">
    <property type="entry name" value="FLgD_tudor"/>
    <property type="match status" value="1"/>
</dbReference>
<dbReference type="InterPro" id="IPR025963">
    <property type="entry name" value="FLgD_Tudor"/>
</dbReference>
<dbReference type="InterPro" id="IPR005648">
    <property type="entry name" value="FlgD"/>
</dbReference>
<dbReference type="GO" id="GO:0044781">
    <property type="term" value="P:bacterial-type flagellum organization"/>
    <property type="evidence" value="ECO:0007669"/>
    <property type="project" value="UniProtKB-UniRule"/>
</dbReference>
<evidence type="ECO:0000256" key="1">
    <source>
        <dbReference type="ARBA" id="ARBA00010577"/>
    </source>
</evidence>
<name>A0A250KLP7_9GAMM</name>
<sequence length="222" mass="23803">MSIDLNTLKSLGLTEPQAAARKRNELGQEDFLKLMVTQLTSQNPLKPQDGAEFVNQLAQFSTVTGIQQLQSSFADFAASAGKEQALMAANLVGRSALIASDKAILAANGKIEGELNVPAQADQVYVRIMDKNGNSIRTLEFGPQTEGPLSFEWDGKLDDELHFADPGLYKLKAEAVLGGRTTALETQIVAPVESVTMSGSKGMEVQFGGLGRYTLSDIRAVL</sequence>
<dbReference type="EMBL" id="AP017928">
    <property type="protein sequence ID" value="BBA32603.1"/>
    <property type="molecule type" value="Genomic_DNA"/>
</dbReference>
<organism evidence="8 9">
    <name type="scientific">Methylocaldum marinum</name>
    <dbReference type="NCBI Taxonomy" id="1432792"/>
    <lineage>
        <taxon>Bacteria</taxon>
        <taxon>Pseudomonadati</taxon>
        <taxon>Pseudomonadota</taxon>
        <taxon>Gammaproteobacteria</taxon>
        <taxon>Methylococcales</taxon>
        <taxon>Methylococcaceae</taxon>
        <taxon>Methylocaldum</taxon>
    </lineage>
</organism>
<dbReference type="Pfam" id="PF03963">
    <property type="entry name" value="FlgD"/>
    <property type="match status" value="1"/>
</dbReference>
<evidence type="ECO:0000256" key="4">
    <source>
        <dbReference type="ARBA" id="ARBA00024746"/>
    </source>
</evidence>
<keyword evidence="8" id="KW-0966">Cell projection</keyword>
<evidence type="ECO:0000256" key="3">
    <source>
        <dbReference type="ARBA" id="ARBA00022795"/>
    </source>
</evidence>
<reference evidence="8 9" key="1">
    <citation type="submission" date="2016-12" db="EMBL/GenBank/DDBJ databases">
        <title>Genome sequencing of Methylocaldum marinum.</title>
        <authorList>
            <person name="Takeuchi M."/>
            <person name="Kamagata Y."/>
            <person name="Hiraoka S."/>
            <person name="Oshima K."/>
            <person name="Hattori M."/>
            <person name="Iwasaki W."/>
        </authorList>
    </citation>
    <scope>NUCLEOTIDE SEQUENCE [LARGE SCALE GENOMIC DNA]</scope>
    <source>
        <strain evidence="8 9">S8</strain>
    </source>
</reference>
<dbReference type="AlphaFoldDB" id="A0A250KLP7"/>
<protein>
    <recommendedName>
        <fullName evidence="2 5">Basal-body rod modification protein FlgD</fullName>
    </recommendedName>
</protein>
<accession>A0A250KLP7</accession>
<dbReference type="KEGG" id="mmai:sS8_0638"/>
<evidence type="ECO:0000259" key="7">
    <source>
        <dbReference type="Pfam" id="PF13861"/>
    </source>
</evidence>
<evidence type="ECO:0000256" key="5">
    <source>
        <dbReference type="RuleBase" id="RU362076"/>
    </source>
</evidence>
<gene>
    <name evidence="8" type="ORF">sS8_0638</name>
</gene>
<dbReference type="RefSeq" id="WP_119628371.1">
    <property type="nucleotide sequence ID" value="NZ_AP017928.1"/>
</dbReference>
<dbReference type="Gene3D" id="2.30.30.910">
    <property type="match status" value="1"/>
</dbReference>
<keyword evidence="3 5" id="KW-1005">Bacterial flagellum biogenesis</keyword>
<dbReference type="InterPro" id="IPR025965">
    <property type="entry name" value="FlgD/Vpr_Ig-like"/>
</dbReference>
<evidence type="ECO:0000256" key="2">
    <source>
        <dbReference type="ARBA" id="ARBA00016013"/>
    </source>
</evidence>
<evidence type="ECO:0000313" key="9">
    <source>
        <dbReference type="Proteomes" id="UP000266313"/>
    </source>
</evidence>
<comment type="function">
    <text evidence="4 5">Required for flagellar hook formation. May act as a scaffolding protein.</text>
</comment>
<dbReference type="Proteomes" id="UP000266313">
    <property type="component" value="Chromosome"/>
</dbReference>
<evidence type="ECO:0000259" key="6">
    <source>
        <dbReference type="Pfam" id="PF13860"/>
    </source>
</evidence>
<dbReference type="OrthoDB" id="9785233at2"/>
<comment type="similarity">
    <text evidence="1 5">Belongs to the FlgD family.</text>
</comment>